<evidence type="ECO:0000313" key="8">
    <source>
        <dbReference type="EMBL" id="WNZ22252.1"/>
    </source>
</evidence>
<keyword evidence="3" id="KW-0812">Transmembrane</keyword>
<dbReference type="PROSITE" id="PS01270">
    <property type="entry name" value="BAND_7"/>
    <property type="match status" value="1"/>
</dbReference>
<dbReference type="FunFam" id="3.30.479.30:FF:000004">
    <property type="entry name" value="Putative membrane protease family, stomatin"/>
    <property type="match status" value="1"/>
</dbReference>
<dbReference type="CDD" id="cd08829">
    <property type="entry name" value="SPFH_paraslipin"/>
    <property type="match status" value="1"/>
</dbReference>
<reference evidence="8" key="1">
    <citation type="submission" date="2020-05" db="EMBL/GenBank/DDBJ databases">
        <authorList>
            <person name="Zhu T."/>
            <person name="Keshari N."/>
            <person name="Lu X."/>
        </authorList>
    </citation>
    <scope>NUCLEOTIDE SEQUENCE</scope>
    <source>
        <strain evidence="8">NK1-12</strain>
    </source>
</reference>
<dbReference type="PANTHER" id="PTHR43327:SF10">
    <property type="entry name" value="STOMATIN-LIKE PROTEIN 2, MITOCHONDRIAL"/>
    <property type="match status" value="1"/>
</dbReference>
<gene>
    <name evidence="8" type="ORF">HJG54_04820</name>
</gene>
<dbReference type="RefSeq" id="WP_063834728.1">
    <property type="nucleotide sequence ID" value="NZ_CP053586.1"/>
</dbReference>
<evidence type="ECO:0000256" key="2">
    <source>
        <dbReference type="ARBA" id="ARBA00008164"/>
    </source>
</evidence>
<comment type="similarity">
    <text evidence="2">Belongs to the band 7/mec-2 family.</text>
</comment>
<dbReference type="InterPro" id="IPR001972">
    <property type="entry name" value="Stomatin_HflK_fam"/>
</dbReference>
<dbReference type="PANTHER" id="PTHR43327">
    <property type="entry name" value="STOMATIN-LIKE PROTEIN 2, MITOCHONDRIAL"/>
    <property type="match status" value="1"/>
</dbReference>
<dbReference type="SUPFAM" id="SSF117892">
    <property type="entry name" value="Band 7/SPFH domain"/>
    <property type="match status" value="1"/>
</dbReference>
<accession>A0AA96W9J1</accession>
<feature type="coiled-coil region" evidence="6">
    <location>
        <begin position="162"/>
        <end position="203"/>
    </location>
</feature>
<keyword evidence="6" id="KW-0175">Coiled coil</keyword>
<evidence type="ECO:0000256" key="1">
    <source>
        <dbReference type="ARBA" id="ARBA00004167"/>
    </source>
</evidence>
<sequence>MNTLVWVFAVVLTVVGATVGSVRRVNQGNEALVERLGRYHRKLTPGLNFGVLPIIDEVVIEANTRERILDIEPSDVITNDSVTLTIDTVIFWRIIDLYSAYYEIDDVSTALKNLVGTTLRSKIGEMDLQRTYSSREEINRALLESLDDATEPWGVKVTRVEIQDIKIKNEDLQKSLESERAALSKKRAAIAEAEGKREAAIAEAEGDRQAAIKQAEAMAESVRRIADAMPTQADPQDILRYLVMQRYVDANLQLGQSDNSKVIFMNPRDITENIDALLRDRLVDYPPAAFRQAPKAEETGDTNGQTE</sequence>
<dbReference type="GO" id="GO:0098552">
    <property type="term" value="C:side of membrane"/>
    <property type="evidence" value="ECO:0007669"/>
    <property type="project" value="UniProtKB-ARBA"/>
</dbReference>
<evidence type="ECO:0000259" key="7">
    <source>
        <dbReference type="SMART" id="SM00244"/>
    </source>
</evidence>
<name>A0AA96W9J1_9CYAN</name>
<evidence type="ECO:0000256" key="5">
    <source>
        <dbReference type="ARBA" id="ARBA00023136"/>
    </source>
</evidence>
<dbReference type="GO" id="GO:0005886">
    <property type="term" value="C:plasma membrane"/>
    <property type="evidence" value="ECO:0007669"/>
    <property type="project" value="UniProtKB-ARBA"/>
</dbReference>
<dbReference type="Gene3D" id="3.30.479.30">
    <property type="entry name" value="Band 7 domain"/>
    <property type="match status" value="1"/>
</dbReference>
<dbReference type="InterPro" id="IPR036013">
    <property type="entry name" value="Band_7/SPFH_dom_sf"/>
</dbReference>
<dbReference type="InterPro" id="IPR018080">
    <property type="entry name" value="Band_7/stomatin-like_CS"/>
</dbReference>
<dbReference type="InterPro" id="IPR001107">
    <property type="entry name" value="Band_7"/>
</dbReference>
<proteinExistence type="inferred from homology"/>
<organism evidence="8">
    <name type="scientific">Leptolyngbya sp. NK1-12</name>
    <dbReference type="NCBI Taxonomy" id="2547451"/>
    <lineage>
        <taxon>Bacteria</taxon>
        <taxon>Bacillati</taxon>
        <taxon>Cyanobacteriota</taxon>
        <taxon>Cyanophyceae</taxon>
        <taxon>Leptolyngbyales</taxon>
        <taxon>Leptolyngbyaceae</taxon>
        <taxon>Leptolyngbya group</taxon>
        <taxon>Leptolyngbya</taxon>
    </lineage>
</organism>
<keyword evidence="5" id="KW-0472">Membrane</keyword>
<dbReference type="InterPro" id="IPR050710">
    <property type="entry name" value="Band7/mec-2_domain"/>
</dbReference>
<comment type="subcellular location">
    <subcellularLocation>
        <location evidence="1">Membrane</location>
        <topology evidence="1">Single-pass membrane protein</topology>
    </subcellularLocation>
</comment>
<dbReference type="PRINTS" id="PR00721">
    <property type="entry name" value="STOMATIN"/>
</dbReference>
<dbReference type="AlphaFoldDB" id="A0AA96W9J1"/>
<dbReference type="EMBL" id="CP053586">
    <property type="protein sequence ID" value="WNZ22252.1"/>
    <property type="molecule type" value="Genomic_DNA"/>
</dbReference>
<dbReference type="Pfam" id="PF01145">
    <property type="entry name" value="Band_7"/>
    <property type="match status" value="1"/>
</dbReference>
<keyword evidence="4" id="KW-1133">Transmembrane helix</keyword>
<protein>
    <submittedName>
        <fullName evidence="8">Paraslipin</fullName>
    </submittedName>
</protein>
<evidence type="ECO:0000256" key="4">
    <source>
        <dbReference type="ARBA" id="ARBA00022989"/>
    </source>
</evidence>
<evidence type="ECO:0000256" key="3">
    <source>
        <dbReference type="ARBA" id="ARBA00022692"/>
    </source>
</evidence>
<dbReference type="SMART" id="SM00244">
    <property type="entry name" value="PHB"/>
    <property type="match status" value="1"/>
</dbReference>
<feature type="domain" description="Band 7" evidence="7">
    <location>
        <begin position="20"/>
        <end position="180"/>
    </location>
</feature>
<evidence type="ECO:0000256" key="6">
    <source>
        <dbReference type="SAM" id="Coils"/>
    </source>
</evidence>